<evidence type="ECO:0000313" key="8">
    <source>
        <dbReference type="EMBL" id="HEB95206.1"/>
    </source>
</evidence>
<evidence type="ECO:0000256" key="4">
    <source>
        <dbReference type="ARBA" id="ARBA00022989"/>
    </source>
</evidence>
<organism evidence="8">
    <name type="scientific">Sedimenticola thiotaurini</name>
    <dbReference type="NCBI Taxonomy" id="1543721"/>
    <lineage>
        <taxon>Bacteria</taxon>
        <taxon>Pseudomonadati</taxon>
        <taxon>Pseudomonadota</taxon>
        <taxon>Gammaproteobacteria</taxon>
        <taxon>Chromatiales</taxon>
        <taxon>Sedimenticolaceae</taxon>
        <taxon>Sedimenticola</taxon>
    </lineage>
</organism>
<dbReference type="GO" id="GO:0044341">
    <property type="term" value="P:sodium-dependent phosphate transport"/>
    <property type="evidence" value="ECO:0007669"/>
    <property type="project" value="InterPro"/>
</dbReference>
<proteinExistence type="predicted"/>
<keyword evidence="5 6" id="KW-0472">Membrane</keyword>
<feature type="transmembrane region" description="Helical" evidence="6">
    <location>
        <begin position="315"/>
        <end position="335"/>
    </location>
</feature>
<feature type="transmembrane region" description="Helical" evidence="6">
    <location>
        <begin position="261"/>
        <end position="282"/>
    </location>
</feature>
<evidence type="ECO:0000256" key="6">
    <source>
        <dbReference type="SAM" id="Phobius"/>
    </source>
</evidence>
<dbReference type="SUPFAM" id="SSF109755">
    <property type="entry name" value="PhoU-like"/>
    <property type="match status" value="1"/>
</dbReference>
<feature type="transmembrane region" description="Helical" evidence="6">
    <location>
        <begin position="20"/>
        <end position="41"/>
    </location>
</feature>
<dbReference type="Proteomes" id="UP000886251">
    <property type="component" value="Unassembled WGS sequence"/>
</dbReference>
<feature type="transmembrane region" description="Helical" evidence="6">
    <location>
        <begin position="119"/>
        <end position="141"/>
    </location>
</feature>
<evidence type="ECO:0000256" key="5">
    <source>
        <dbReference type="ARBA" id="ARBA00023136"/>
    </source>
</evidence>
<feature type="transmembrane region" description="Helical" evidence="6">
    <location>
        <begin position="223"/>
        <end position="249"/>
    </location>
</feature>
<keyword evidence="2" id="KW-1003">Cell membrane</keyword>
<feature type="transmembrane region" description="Helical" evidence="6">
    <location>
        <begin position="194"/>
        <end position="217"/>
    </location>
</feature>
<accession>A0A831RKL9</accession>
<feature type="domain" description="PhoU" evidence="7">
    <location>
        <begin position="376"/>
        <end position="454"/>
    </location>
</feature>
<comment type="caution">
    <text evidence="8">The sequence shown here is derived from an EMBL/GenBank/DDBJ whole genome shotgun (WGS) entry which is preliminary data.</text>
</comment>
<dbReference type="Pfam" id="PF02690">
    <property type="entry name" value="Na_Pi_cotrans"/>
    <property type="match status" value="2"/>
</dbReference>
<evidence type="ECO:0000259" key="7">
    <source>
        <dbReference type="Pfam" id="PF01895"/>
    </source>
</evidence>
<dbReference type="Pfam" id="PF01895">
    <property type="entry name" value="PhoU"/>
    <property type="match status" value="1"/>
</dbReference>
<dbReference type="Gene3D" id="1.20.58.220">
    <property type="entry name" value="Phosphate transport system protein phou homolog 2, domain 2"/>
    <property type="match status" value="1"/>
</dbReference>
<dbReference type="EMBL" id="DRKP01000023">
    <property type="protein sequence ID" value="HEB95206.1"/>
    <property type="molecule type" value="Genomic_DNA"/>
</dbReference>
<dbReference type="NCBIfam" id="NF037997">
    <property type="entry name" value="Na_Pi_symport"/>
    <property type="match status" value="1"/>
</dbReference>
<protein>
    <submittedName>
        <fullName evidence="8">Na/Pi cotransporter family protein</fullName>
    </submittedName>
</protein>
<keyword evidence="4 6" id="KW-1133">Transmembrane helix</keyword>
<evidence type="ECO:0000256" key="3">
    <source>
        <dbReference type="ARBA" id="ARBA00022692"/>
    </source>
</evidence>
<sequence>MHGPGAQATVLQDPAGSPDWLQLGLGLFGGLALFLGGLQLLSEGMKKAAGQALTLVLERLTTNRFMGALTGAFVTGILNSSTVTTLLVVGFISGGMMTLAQSVGVIMGANIGSTVTAQLLAFDLAAYSLGPVAIGFFMLFSAKSDRIKYYGMMIMGIGLVFYGMGLMSEAMTPLRSYGPFLEVLKNLERPAAGILAGALFTAIVQSSAATVGIAIAMASEGLLALPAGIALALGANIGTAVTTALMGFLSAKSTEAVRASVVHVAFNVLGVLVWLPLIWLLVEIAVWISPSSPELEGAARAASEVPRQIANANTFFNVINTLLFIGFTGWFARLAERLVPERAPREGVIIEPRFLDDSALAVPSMALQQVRLELGRVGGITLGMLQDIRPAILERDRQGLADIERRDDEVDILEVAILNYLAKIRQQPLTEEESLAFQGLMMATDNIENLADVIETDLVSLGHKSADLGASSGGRTQELLLGLYQAVAGAVELAVQAIRDNDQRAAESVMMLKDRVRDLSEQLLSRKAQRLTPDDHDYLERSRLEMSFVDQMRRIYTLAKRIAKITLPPVLAQRD</sequence>
<evidence type="ECO:0000256" key="2">
    <source>
        <dbReference type="ARBA" id="ARBA00022475"/>
    </source>
</evidence>
<gene>
    <name evidence="8" type="ORF">ENI96_02090</name>
</gene>
<reference evidence="8" key="1">
    <citation type="journal article" date="2020" name="mSystems">
        <title>Genome- and Community-Level Interaction Insights into Carbon Utilization and Element Cycling Functions of Hydrothermarchaeota in Hydrothermal Sediment.</title>
        <authorList>
            <person name="Zhou Z."/>
            <person name="Liu Y."/>
            <person name="Xu W."/>
            <person name="Pan J."/>
            <person name="Luo Z.H."/>
            <person name="Li M."/>
        </authorList>
    </citation>
    <scope>NUCLEOTIDE SEQUENCE [LARGE SCALE GENOMIC DNA]</scope>
    <source>
        <strain evidence="8">HyVt-443</strain>
    </source>
</reference>
<dbReference type="PANTHER" id="PTHR10010">
    <property type="entry name" value="SOLUTE CARRIER FAMILY 34 SODIUM PHOSPHATE , MEMBER 2-RELATED"/>
    <property type="match status" value="1"/>
</dbReference>
<evidence type="ECO:0000256" key="1">
    <source>
        <dbReference type="ARBA" id="ARBA00004651"/>
    </source>
</evidence>
<feature type="transmembrane region" description="Helical" evidence="6">
    <location>
        <begin position="86"/>
        <end position="107"/>
    </location>
</feature>
<dbReference type="InterPro" id="IPR003841">
    <property type="entry name" value="Na/Pi_transpt"/>
</dbReference>
<keyword evidence="3 6" id="KW-0812">Transmembrane</keyword>
<dbReference type="InterPro" id="IPR038078">
    <property type="entry name" value="PhoU-like_sf"/>
</dbReference>
<feature type="transmembrane region" description="Helical" evidence="6">
    <location>
        <begin position="147"/>
        <end position="167"/>
    </location>
</feature>
<dbReference type="AlphaFoldDB" id="A0A831RKL9"/>
<dbReference type="PANTHER" id="PTHR10010:SF46">
    <property type="entry name" value="SODIUM-DEPENDENT PHOSPHATE TRANSPORT PROTEIN 2B"/>
    <property type="match status" value="1"/>
</dbReference>
<dbReference type="GO" id="GO:0005886">
    <property type="term" value="C:plasma membrane"/>
    <property type="evidence" value="ECO:0007669"/>
    <property type="project" value="UniProtKB-SubCell"/>
</dbReference>
<comment type="subcellular location">
    <subcellularLocation>
        <location evidence="1">Cell membrane</location>
        <topology evidence="1">Multi-pass membrane protein</topology>
    </subcellularLocation>
</comment>
<dbReference type="InterPro" id="IPR026022">
    <property type="entry name" value="PhoU_dom"/>
</dbReference>
<dbReference type="GO" id="GO:0005436">
    <property type="term" value="F:sodium:phosphate symporter activity"/>
    <property type="evidence" value="ECO:0007669"/>
    <property type="project" value="InterPro"/>
</dbReference>
<name>A0A831RKL9_9GAMM</name>